<dbReference type="OrthoDB" id="786726at2759"/>
<organism evidence="2 3">
    <name type="scientific">Gossypium australe</name>
    <dbReference type="NCBI Taxonomy" id="47621"/>
    <lineage>
        <taxon>Eukaryota</taxon>
        <taxon>Viridiplantae</taxon>
        <taxon>Streptophyta</taxon>
        <taxon>Embryophyta</taxon>
        <taxon>Tracheophyta</taxon>
        <taxon>Spermatophyta</taxon>
        <taxon>Magnoliopsida</taxon>
        <taxon>eudicotyledons</taxon>
        <taxon>Gunneridae</taxon>
        <taxon>Pentapetalae</taxon>
        <taxon>rosids</taxon>
        <taxon>malvids</taxon>
        <taxon>Malvales</taxon>
        <taxon>Malvaceae</taxon>
        <taxon>Malvoideae</taxon>
        <taxon>Gossypium</taxon>
    </lineage>
</organism>
<gene>
    <name evidence="2" type="ORF">EPI10_031195</name>
</gene>
<proteinExistence type="predicted"/>
<keyword evidence="3" id="KW-1185">Reference proteome</keyword>
<evidence type="ECO:0000313" key="2">
    <source>
        <dbReference type="EMBL" id="KAA3487366.1"/>
    </source>
</evidence>
<feature type="compositionally biased region" description="Polar residues" evidence="1">
    <location>
        <begin position="73"/>
        <end position="83"/>
    </location>
</feature>
<dbReference type="AlphaFoldDB" id="A0A5B6X103"/>
<reference evidence="3" key="1">
    <citation type="journal article" date="2019" name="Plant Biotechnol. J.">
        <title>Genome sequencing of the Australian wild diploid species Gossypium australe highlights disease resistance and delayed gland morphogenesis.</title>
        <authorList>
            <person name="Cai Y."/>
            <person name="Cai X."/>
            <person name="Wang Q."/>
            <person name="Wang P."/>
            <person name="Zhang Y."/>
            <person name="Cai C."/>
            <person name="Xu Y."/>
            <person name="Wang K."/>
            <person name="Zhou Z."/>
            <person name="Wang C."/>
            <person name="Geng S."/>
            <person name="Li B."/>
            <person name="Dong Q."/>
            <person name="Hou Y."/>
            <person name="Wang H."/>
            <person name="Ai P."/>
            <person name="Liu Z."/>
            <person name="Yi F."/>
            <person name="Sun M."/>
            <person name="An G."/>
            <person name="Cheng J."/>
            <person name="Zhang Y."/>
            <person name="Shi Q."/>
            <person name="Xie Y."/>
            <person name="Shi X."/>
            <person name="Chang Y."/>
            <person name="Huang F."/>
            <person name="Chen Y."/>
            <person name="Hong S."/>
            <person name="Mi L."/>
            <person name="Sun Q."/>
            <person name="Zhang L."/>
            <person name="Zhou B."/>
            <person name="Peng R."/>
            <person name="Zhang X."/>
            <person name="Liu F."/>
        </authorList>
    </citation>
    <scope>NUCLEOTIDE SEQUENCE [LARGE SCALE GENOMIC DNA]</scope>
    <source>
        <strain evidence="3">cv. PA1801</strain>
    </source>
</reference>
<dbReference type="Proteomes" id="UP000325315">
    <property type="component" value="Unassembled WGS sequence"/>
</dbReference>
<name>A0A5B6X103_9ROSI</name>
<evidence type="ECO:0000256" key="1">
    <source>
        <dbReference type="SAM" id="MobiDB-lite"/>
    </source>
</evidence>
<sequence>MCKRFQDGLNEYIKLFVAILELKEFVVLVDQACKAEELVKEKTKVDMESRDLRKRQWSKSFQSSSKKRKSKQYSGNKAQTTPVASVGNIRPNRPECPDVTSVSVVHMRVLVLSAVPKITSLDNALKWLRKAKFRVQDQEALIEEDNQGIREVGRVVRAARPEGRAPARAYAIRAREEASSPDCNPLGKSVLVNKVCKDYPLMIRGHYFKANLMLLPFDEFDIILGMD</sequence>
<accession>A0A5B6X103</accession>
<protein>
    <submittedName>
        <fullName evidence="2">Alcohol-forming fatty acyl-CoA reductase-like</fullName>
    </submittedName>
</protein>
<comment type="caution">
    <text evidence="2">The sequence shown here is derived from an EMBL/GenBank/DDBJ whole genome shotgun (WGS) entry which is preliminary data.</text>
</comment>
<dbReference type="Pfam" id="PF08284">
    <property type="entry name" value="RVP_2"/>
    <property type="match status" value="1"/>
</dbReference>
<evidence type="ECO:0000313" key="3">
    <source>
        <dbReference type="Proteomes" id="UP000325315"/>
    </source>
</evidence>
<feature type="region of interest" description="Disordered" evidence="1">
    <location>
        <begin position="56"/>
        <end position="92"/>
    </location>
</feature>
<dbReference type="EMBL" id="SMMG02000001">
    <property type="protein sequence ID" value="KAA3487366.1"/>
    <property type="molecule type" value="Genomic_DNA"/>
</dbReference>